<dbReference type="RefSeq" id="WP_101810768.1">
    <property type="nucleotide sequence ID" value="NZ_PKJO01000016.1"/>
</dbReference>
<dbReference type="EMBL" id="PKJO01000016">
    <property type="protein sequence ID" value="PLA39469.1"/>
    <property type="molecule type" value="Genomic_DNA"/>
</dbReference>
<dbReference type="InterPro" id="IPR013766">
    <property type="entry name" value="Thioredoxin_domain"/>
</dbReference>
<dbReference type="Pfam" id="PF00085">
    <property type="entry name" value="Thioredoxin"/>
    <property type="match status" value="1"/>
</dbReference>
<proteinExistence type="predicted"/>
<evidence type="ECO:0000313" key="3">
    <source>
        <dbReference type="Proteomes" id="UP000234767"/>
    </source>
</evidence>
<comment type="caution">
    <text evidence="2">The sequence shown here is derived from an EMBL/GenBank/DDBJ whole genome shotgun (WGS) entry which is preliminary data.</text>
</comment>
<dbReference type="InterPro" id="IPR036249">
    <property type="entry name" value="Thioredoxin-like_sf"/>
</dbReference>
<accession>A0A2I1XA47</accession>
<dbReference type="Gene3D" id="3.40.30.10">
    <property type="entry name" value="Glutaredoxin"/>
    <property type="match status" value="1"/>
</dbReference>
<protein>
    <submittedName>
        <fullName evidence="2">Thioredoxin</fullName>
    </submittedName>
</protein>
<gene>
    <name evidence="2" type="ORF">CYK00_10405</name>
</gene>
<dbReference type="Proteomes" id="UP000234767">
    <property type="component" value="Unassembled WGS sequence"/>
</dbReference>
<dbReference type="SUPFAM" id="SSF52833">
    <property type="entry name" value="Thioredoxin-like"/>
    <property type="match status" value="1"/>
</dbReference>
<sequence>MQQLHTLKDIEQAIATHPLVSLYIKAPICGVCTVVAAQIDSALAVEGNVYAVKADIAEIPKMAGRFHVLTAPAWLLFYQGKEVERMARFIPQAQMKQTLAKWTKVAESGHQ</sequence>
<name>A0A2I1XA47_NEISI</name>
<organism evidence="2 3">
    <name type="scientific">Neisseria sicca</name>
    <dbReference type="NCBI Taxonomy" id="490"/>
    <lineage>
        <taxon>Bacteria</taxon>
        <taxon>Pseudomonadati</taxon>
        <taxon>Pseudomonadota</taxon>
        <taxon>Betaproteobacteria</taxon>
        <taxon>Neisseriales</taxon>
        <taxon>Neisseriaceae</taxon>
        <taxon>Neisseria</taxon>
    </lineage>
</organism>
<evidence type="ECO:0000259" key="1">
    <source>
        <dbReference type="Pfam" id="PF00085"/>
    </source>
</evidence>
<reference evidence="2 3" key="1">
    <citation type="submission" date="2017-12" db="EMBL/GenBank/DDBJ databases">
        <title>Phylogenetic diversity of female urinary microbiome.</title>
        <authorList>
            <person name="Thomas-White K."/>
            <person name="Wolfe A.J."/>
        </authorList>
    </citation>
    <scope>NUCLEOTIDE SEQUENCE [LARGE SCALE GENOMIC DNA]</scope>
    <source>
        <strain evidence="2 3">UMB0321</strain>
    </source>
</reference>
<dbReference type="AlphaFoldDB" id="A0A2I1XA47"/>
<evidence type="ECO:0000313" key="2">
    <source>
        <dbReference type="EMBL" id="PLA39469.1"/>
    </source>
</evidence>
<feature type="domain" description="Thioredoxin" evidence="1">
    <location>
        <begin position="10"/>
        <end position="100"/>
    </location>
</feature>
<dbReference type="CDD" id="cd02947">
    <property type="entry name" value="TRX_family"/>
    <property type="match status" value="1"/>
</dbReference>